<evidence type="ECO:0000313" key="2">
    <source>
        <dbReference type="EMBL" id="KAG8193656.1"/>
    </source>
</evidence>
<comment type="caution">
    <text evidence="2">The sequence shown here is derived from an EMBL/GenBank/DDBJ whole genome shotgun (WGS) entry which is preliminary data.</text>
</comment>
<organism evidence="2 3">
    <name type="scientific">Oedothorax gibbosus</name>
    <dbReference type="NCBI Taxonomy" id="931172"/>
    <lineage>
        <taxon>Eukaryota</taxon>
        <taxon>Metazoa</taxon>
        <taxon>Ecdysozoa</taxon>
        <taxon>Arthropoda</taxon>
        <taxon>Chelicerata</taxon>
        <taxon>Arachnida</taxon>
        <taxon>Araneae</taxon>
        <taxon>Araneomorphae</taxon>
        <taxon>Entelegynae</taxon>
        <taxon>Araneoidea</taxon>
        <taxon>Linyphiidae</taxon>
        <taxon>Erigoninae</taxon>
        <taxon>Oedothorax</taxon>
    </lineage>
</organism>
<gene>
    <name evidence="2" type="ORF">JTE90_024019</name>
</gene>
<protein>
    <submittedName>
        <fullName evidence="2">Uncharacterized protein</fullName>
    </submittedName>
</protein>
<keyword evidence="3" id="KW-1185">Reference proteome</keyword>
<reference evidence="2 3" key="1">
    <citation type="journal article" date="2022" name="Nat. Ecol. Evol.">
        <title>A masculinizing supergene underlies an exaggerated male reproductive morph in a spider.</title>
        <authorList>
            <person name="Hendrickx F."/>
            <person name="De Corte Z."/>
            <person name="Sonet G."/>
            <person name="Van Belleghem S.M."/>
            <person name="Kostlbacher S."/>
            <person name="Vangestel C."/>
        </authorList>
    </citation>
    <scope>NUCLEOTIDE SEQUENCE [LARGE SCALE GENOMIC DNA]</scope>
    <source>
        <strain evidence="2">W744_W776</strain>
    </source>
</reference>
<feature type="region of interest" description="Disordered" evidence="1">
    <location>
        <begin position="1"/>
        <end position="68"/>
    </location>
</feature>
<name>A0AAV6VBB8_9ARAC</name>
<accession>A0AAV6VBB8</accession>
<dbReference type="AlphaFoldDB" id="A0AAV6VBB8"/>
<feature type="compositionally biased region" description="Basic residues" evidence="1">
    <location>
        <begin position="28"/>
        <end position="40"/>
    </location>
</feature>
<feature type="region of interest" description="Disordered" evidence="1">
    <location>
        <begin position="95"/>
        <end position="123"/>
    </location>
</feature>
<dbReference type="Proteomes" id="UP000827092">
    <property type="component" value="Unassembled WGS sequence"/>
</dbReference>
<evidence type="ECO:0000313" key="3">
    <source>
        <dbReference type="Proteomes" id="UP000827092"/>
    </source>
</evidence>
<dbReference type="EMBL" id="JAFNEN010000116">
    <property type="protein sequence ID" value="KAG8193656.1"/>
    <property type="molecule type" value="Genomic_DNA"/>
</dbReference>
<sequence length="240" mass="26382">MEDTSGSEESGEGNENSTNDPSTDKKQKNCKSKKGVKRKTFSFGKWQKGFNKDKNKKRNFSLSKDAWQSSCSVVSEASIENVTCICTGYRKTKASSSVDKANKEPQKESSASQEPPLEASGGSYLTVSCQGNTSGDESWAVDASMMNRRVPAPRDYATQQNPEASNSNLFITCQNSQQPLSINEISISELTLALQEHMRLSIVQSPSFLIQYGNVGYNVNNSSERSNDRRSCSLNLFSHG</sequence>
<evidence type="ECO:0000256" key="1">
    <source>
        <dbReference type="SAM" id="MobiDB-lite"/>
    </source>
</evidence>
<feature type="compositionally biased region" description="Acidic residues" evidence="1">
    <location>
        <begin position="1"/>
        <end position="12"/>
    </location>
</feature>
<proteinExistence type="predicted"/>